<feature type="transmembrane region" description="Helical" evidence="2">
    <location>
        <begin position="133"/>
        <end position="153"/>
    </location>
</feature>
<keyword evidence="4" id="KW-1185">Reference proteome</keyword>
<reference evidence="3 4" key="1">
    <citation type="journal article" date="2012" name="BMC Genomics">
        <title>Comparative genomic analysis and phylogenetic position of Theileria equi.</title>
        <authorList>
            <person name="Kappmeyer L.S."/>
            <person name="Thiagarajan M."/>
            <person name="Herndon D.R."/>
            <person name="Ramsay J.D."/>
            <person name="Caler E."/>
            <person name="Djikeng A."/>
            <person name="Gillespie J.J."/>
            <person name="Lau A.O."/>
            <person name="Roalson E.H."/>
            <person name="Silva J.C."/>
            <person name="Silva M.G."/>
            <person name="Suarez C.E."/>
            <person name="Ueti M.W."/>
            <person name="Nene V.M."/>
            <person name="Mealey R.H."/>
            <person name="Knowles D.P."/>
            <person name="Brayton K.A."/>
        </authorList>
    </citation>
    <scope>NUCLEOTIDE SEQUENCE [LARGE SCALE GENOMIC DNA]</scope>
    <source>
        <strain evidence="3 4">WA</strain>
    </source>
</reference>
<feature type="region of interest" description="Disordered" evidence="1">
    <location>
        <begin position="546"/>
        <end position="579"/>
    </location>
</feature>
<dbReference type="GeneID" id="15802687"/>
<comment type="caution">
    <text evidence="3">The sequence shown here is derived from an EMBL/GenBank/DDBJ whole genome shotgun (WGS) entry which is preliminary data.</text>
</comment>
<accession>L1LCX1</accession>
<dbReference type="Proteomes" id="UP000031512">
    <property type="component" value="Unassembled WGS sequence"/>
</dbReference>
<dbReference type="OrthoDB" id="10251508at2759"/>
<gene>
    <name evidence="3" type="ORF">BEWA_015840</name>
</gene>
<dbReference type="PANTHER" id="PTHR36513">
    <property type="entry name" value="ABC TRANSMEMBRANE TYPE-1 DOMAIN-CONTAINING PROTEIN"/>
    <property type="match status" value="1"/>
</dbReference>
<dbReference type="AlphaFoldDB" id="L1LCX1"/>
<keyword evidence="2" id="KW-0812">Transmembrane</keyword>
<feature type="transmembrane region" description="Helical" evidence="2">
    <location>
        <begin position="80"/>
        <end position="102"/>
    </location>
</feature>
<dbReference type="EMBL" id="ACOU01000004">
    <property type="protein sequence ID" value="EKX73023.1"/>
    <property type="molecule type" value="Genomic_DNA"/>
</dbReference>
<sequence>MEVKGHETDPGKSGHGQGNAKPVNSRHEEAKDGKTNVPRQRFDIYGNRLPCGLTESMLSTLHYMKYREAIRRYTGEFRNCPYVVSALYIVLVICVILTTSLISQYLDPTDPGTIRGSENATWYRLYIMEANNFAMIVSVLMGAFTVANLYFCIHPNSYSKIACSSKVTIKVFFLLYPFLMVYNYHKNHTSIAPRAVYNIRAYNVVGNFHYDTILLTIFSFLLFFFNIIAFLYRFVYPHLLLTMINDDVKLFRVLEFEEVRFNVPHVPGIPDGRVPGYRIKLGRIRDSSGRLKEPSRRYKIISGLINLMHFSRRKSYDTYQYVGQLNNLLRPHGFGFWNSPNFHGELLMGFWEGGFPFSPFKSREIGTNSGFSNVVVGWVQCRTDGNMQMGVANAECCVSGPFFRTFPRIMQYYSAPNEDLAHGKVLKFLGISDVFTGKVSDHAYFTENKVLMTLQGVSNDIVSYRYGNILSYVQKTSLKKGKLRTIFNRPKQSKDIPNICSKCMECILYGLSIHTPYFYTSDASTLQVSLDDTNLYVHGYIRKNPSGNEKRVETSKDTLAKSDETESSPTHGQMPEMGSSTAVGVDAVKDVDEMSYDPQKVIISVEGNPPKLSVSGWVRREEVRALEAWVYIHGFNVSCIDSISIFGQIISFGNYPQYIKPFVFSWPSGSRLTQFRYAIAHSTSSATKTAFLLMLKAFLDNGIRDVHFMTHSMGATMFLSAFADILNSEDKDIFKPLDSNEHGNQLRILTVTLLNPFHPVQEFIEHDYPRLKKYCSHITIFSDTNDKALRVAEIITLKKRLGRCVNNLFTFSEIEDPEKVRGYRSTLCSIVLPFTMEESSLHRPKKDKKRTWLDVDVIDTTCLGSNVHAMRHSYWFLNREVMEDLRDLIVSRKRAEQRTSRLDRSLGNAWVYRVAPVNINTIFETMF</sequence>
<evidence type="ECO:0000313" key="4">
    <source>
        <dbReference type="Proteomes" id="UP000031512"/>
    </source>
</evidence>
<dbReference type="Pfam" id="PF05990">
    <property type="entry name" value="DUF900"/>
    <property type="match status" value="1"/>
</dbReference>
<dbReference type="VEuPathDB" id="PiroplasmaDB:BEWA_015840"/>
<organism evidence="3 4">
    <name type="scientific">Theileria equi strain WA</name>
    <dbReference type="NCBI Taxonomy" id="1537102"/>
    <lineage>
        <taxon>Eukaryota</taxon>
        <taxon>Sar</taxon>
        <taxon>Alveolata</taxon>
        <taxon>Apicomplexa</taxon>
        <taxon>Aconoidasida</taxon>
        <taxon>Piroplasmida</taxon>
        <taxon>Theileriidae</taxon>
        <taxon>Theileria</taxon>
    </lineage>
</organism>
<evidence type="ECO:0000256" key="2">
    <source>
        <dbReference type="SAM" id="Phobius"/>
    </source>
</evidence>
<dbReference type="InterPro" id="IPR010297">
    <property type="entry name" value="DUF900_hydrolase"/>
</dbReference>
<feature type="compositionally biased region" description="Basic and acidic residues" evidence="1">
    <location>
        <begin position="25"/>
        <end position="34"/>
    </location>
</feature>
<dbReference type="eggNOG" id="ENOG502RMID">
    <property type="taxonomic scope" value="Eukaryota"/>
</dbReference>
<keyword evidence="2" id="KW-1133">Transmembrane helix</keyword>
<dbReference type="RefSeq" id="XP_004832475.1">
    <property type="nucleotide sequence ID" value="XM_004832418.1"/>
</dbReference>
<dbReference type="KEGG" id="beq:BEWA_015840"/>
<feature type="compositionally biased region" description="Basic and acidic residues" evidence="1">
    <location>
        <begin position="548"/>
        <end position="564"/>
    </location>
</feature>
<feature type="transmembrane region" description="Helical" evidence="2">
    <location>
        <begin position="213"/>
        <end position="235"/>
    </location>
</feature>
<feature type="region of interest" description="Disordered" evidence="1">
    <location>
        <begin position="1"/>
        <end position="37"/>
    </location>
</feature>
<dbReference type="STRING" id="1537102.L1LCX1"/>
<protein>
    <submittedName>
        <fullName evidence="3">Uncharacterized protein</fullName>
    </submittedName>
</protein>
<name>L1LCX1_THEEQ</name>
<evidence type="ECO:0000313" key="3">
    <source>
        <dbReference type="EMBL" id="EKX73023.1"/>
    </source>
</evidence>
<dbReference type="PANTHER" id="PTHR36513:SF1">
    <property type="entry name" value="TRANSMEMBRANE PROTEIN"/>
    <property type="match status" value="1"/>
</dbReference>
<keyword evidence="2" id="KW-0472">Membrane</keyword>
<evidence type="ECO:0000256" key="1">
    <source>
        <dbReference type="SAM" id="MobiDB-lite"/>
    </source>
</evidence>
<feature type="compositionally biased region" description="Basic and acidic residues" evidence="1">
    <location>
        <begin position="1"/>
        <end position="12"/>
    </location>
</feature>
<proteinExistence type="predicted"/>